<organism evidence="2">
    <name type="scientific">Anguilla anguilla</name>
    <name type="common">European freshwater eel</name>
    <name type="synonym">Muraena anguilla</name>
    <dbReference type="NCBI Taxonomy" id="7936"/>
    <lineage>
        <taxon>Eukaryota</taxon>
        <taxon>Metazoa</taxon>
        <taxon>Chordata</taxon>
        <taxon>Craniata</taxon>
        <taxon>Vertebrata</taxon>
        <taxon>Euteleostomi</taxon>
        <taxon>Actinopterygii</taxon>
        <taxon>Neopterygii</taxon>
        <taxon>Teleostei</taxon>
        <taxon>Anguilliformes</taxon>
        <taxon>Anguillidae</taxon>
        <taxon>Anguilla</taxon>
    </lineage>
</organism>
<sequence length="90" mass="10139">MDLRLTFICLWPLAVTGDGSTKLSTFLCEQSPMKLAFRFEVSPSKSVPPSNRNYPFEELCFGDVFLKFSILVIVTPALECSVKNILITYL</sequence>
<proteinExistence type="predicted"/>
<reference evidence="2" key="1">
    <citation type="submission" date="2014-11" db="EMBL/GenBank/DDBJ databases">
        <authorList>
            <person name="Amaro Gonzalez C."/>
        </authorList>
    </citation>
    <scope>NUCLEOTIDE SEQUENCE</scope>
</reference>
<protein>
    <recommendedName>
        <fullName evidence="3">Secreted protein</fullName>
    </recommendedName>
</protein>
<dbReference type="EMBL" id="GBXM01063233">
    <property type="protein sequence ID" value="JAH45344.1"/>
    <property type="molecule type" value="Transcribed_RNA"/>
</dbReference>
<feature type="chain" id="PRO_5002432377" description="Secreted protein" evidence="1">
    <location>
        <begin position="18"/>
        <end position="90"/>
    </location>
</feature>
<evidence type="ECO:0000313" key="2">
    <source>
        <dbReference type="EMBL" id="JAH45344.1"/>
    </source>
</evidence>
<dbReference type="AlphaFoldDB" id="A0A0E9SVG6"/>
<accession>A0A0E9SVG6</accession>
<feature type="signal peptide" evidence="1">
    <location>
        <begin position="1"/>
        <end position="17"/>
    </location>
</feature>
<evidence type="ECO:0008006" key="3">
    <source>
        <dbReference type="Google" id="ProtNLM"/>
    </source>
</evidence>
<name>A0A0E9SVG6_ANGAN</name>
<keyword evidence="1" id="KW-0732">Signal</keyword>
<reference evidence="2" key="2">
    <citation type="journal article" date="2015" name="Fish Shellfish Immunol.">
        <title>Early steps in the European eel (Anguilla anguilla)-Vibrio vulnificus interaction in the gills: Role of the RtxA13 toxin.</title>
        <authorList>
            <person name="Callol A."/>
            <person name="Pajuelo D."/>
            <person name="Ebbesson L."/>
            <person name="Teles M."/>
            <person name="MacKenzie S."/>
            <person name="Amaro C."/>
        </authorList>
    </citation>
    <scope>NUCLEOTIDE SEQUENCE</scope>
</reference>
<evidence type="ECO:0000256" key="1">
    <source>
        <dbReference type="SAM" id="SignalP"/>
    </source>
</evidence>